<keyword evidence="10" id="KW-1133">Transmembrane helix</keyword>
<dbReference type="eggNOG" id="COG0745">
    <property type="taxonomic scope" value="Bacteria"/>
</dbReference>
<keyword evidence="6 13" id="KW-0418">Kinase</keyword>
<protein>
    <recommendedName>
        <fullName evidence="2">histidine kinase</fullName>
        <ecNumber evidence="2">2.7.13.3</ecNumber>
    </recommendedName>
</protein>
<keyword evidence="7" id="KW-0067">ATP-binding</keyword>
<keyword evidence="5" id="KW-0547">Nucleotide-binding</keyword>
<dbReference type="SMART" id="SM00387">
    <property type="entry name" value="HATPase_c"/>
    <property type="match status" value="2"/>
</dbReference>
<dbReference type="InterPro" id="IPR036097">
    <property type="entry name" value="HisK_dim/P_sf"/>
</dbReference>
<dbReference type="Pfam" id="PF00072">
    <property type="entry name" value="Response_reg"/>
    <property type="match status" value="1"/>
</dbReference>
<comment type="caution">
    <text evidence="13">The sequence shown here is derived from an EMBL/GenBank/DDBJ whole genome shotgun (WGS) entry which is preliminary data.</text>
</comment>
<feature type="transmembrane region" description="Helical" evidence="10">
    <location>
        <begin position="245"/>
        <end position="262"/>
    </location>
</feature>
<evidence type="ECO:0000256" key="1">
    <source>
        <dbReference type="ARBA" id="ARBA00000085"/>
    </source>
</evidence>
<dbReference type="InterPro" id="IPR008979">
    <property type="entry name" value="Galactose-bd-like_sf"/>
</dbReference>
<dbReference type="InterPro" id="IPR003594">
    <property type="entry name" value="HATPase_dom"/>
</dbReference>
<dbReference type="PATRIC" id="fig|1308866.3.peg.2447"/>
<evidence type="ECO:0000259" key="12">
    <source>
        <dbReference type="PROSITE" id="PS50110"/>
    </source>
</evidence>
<keyword evidence="8" id="KW-0902">Two-component regulatory system</keyword>
<evidence type="ECO:0000256" key="2">
    <source>
        <dbReference type="ARBA" id="ARBA00012438"/>
    </source>
</evidence>
<dbReference type="InterPro" id="IPR011006">
    <property type="entry name" value="CheY-like_superfamily"/>
</dbReference>
<keyword evidence="14" id="KW-1185">Reference proteome</keyword>
<dbReference type="SUPFAM" id="SSF47384">
    <property type="entry name" value="Homodimeric domain of signal transducing histidine kinase"/>
    <property type="match status" value="1"/>
</dbReference>
<dbReference type="InterPro" id="IPR010559">
    <property type="entry name" value="Sig_transdc_His_kin_internal"/>
</dbReference>
<sequence length="1010" mass="116169">MLHMLKTLEQCNRKKCAIFAMGLVLLLSLMRLGWMMYFQDADHQPQVRQGVLDLRDWDGIQEETIHLDGEWTFFPNQLITGNNQGNEADHQLMQVPSSWSNDDRSLYRYGTYQLSILVDPDANDTFRLVIPSVRNASELYVNGQLIESSGQVTKNVANFEAKNLPYTAPLMANDAGVIEIMVQAANQMNPSEGGMVRSLTFGKDSVVRGEQHLSYSFQLVLMVAFVIHALYALGLFFVSGRKWTYIYTSFLILCAITTHSLGSDEKLLASWLQLDLEWNVKLSNLASTGIIFSLWMILKDFFIKYMRIVHLFVIAMTLVSVALILFLPMQPLEQLQQIFSTFLIVALLLAIVSLFLNKPRSEKDTIWIFIALLALFHSYIWWGIWIEQGIDIMFYPFDLLITIGSFTVMWFRQYFDMYLQSKEQATRLQQVAEEKDEFLAKTSHELRNPLHSMLNLTQTTLERNQMVIDQRSMRELETVYTVGRRLSLLVDDLLDMARLKITEPTIDCRAFYFQSIITGVIDLFQFTIDQEKVQLKNEVPDDLPPIYADENRMIQILYNLIHNAVKVTEEGDIVIRATKDRDKVICTVIDPGYGMDAETIERVLKPYEQEDPSEGVGLGMSISKQLIELHGEKMNVKSKLHRGTEVSFSLSISHEAPENEEFSFTLDQRFFANDAFQIKQVHESIEKANILMIDDDVLNLQVIESVLSDEEYEITFVQRGDDFLDQVHARRWDLLILDVMMPQFSGYDLTQRVRERFDKTALPILLLTARNHPKDIATGFQVGANDYVTKPVDAKELRARVSNLINTKQLTEQQLEMETKWLQAQIQPHFIFNTLNSINALSTMDTRQMRELVETFSEFLRTKFDFHAYQQLIPIAEELAIVESFLYIENIRFGAKLNVQWSVEIDESFFIPSLTIQPIVENAVKHGVMKQSDGGTIEIKAFQKHDYLRVIIKDDGVGMDDETIQSSIKGVGFDNTHKRLVKYFGTGLQMKSRVGVGTIVAFNLYKRPEC</sequence>
<feature type="modified residue" description="4-aspartylphosphate" evidence="9">
    <location>
        <position position="738"/>
    </location>
</feature>
<dbReference type="PROSITE" id="PS50110">
    <property type="entry name" value="RESPONSE_REGULATORY"/>
    <property type="match status" value="1"/>
</dbReference>
<dbReference type="Gene3D" id="3.30.565.10">
    <property type="entry name" value="Histidine kinase-like ATPase, C-terminal domain"/>
    <property type="match status" value="2"/>
</dbReference>
<feature type="transmembrane region" description="Helical" evidence="10">
    <location>
        <begin position="215"/>
        <end position="238"/>
    </location>
</feature>
<proteinExistence type="predicted"/>
<dbReference type="InterPro" id="IPR004358">
    <property type="entry name" value="Sig_transdc_His_kin-like_C"/>
</dbReference>
<evidence type="ECO:0000259" key="11">
    <source>
        <dbReference type="PROSITE" id="PS50109"/>
    </source>
</evidence>
<name>N4WSU9_9BACI</name>
<dbReference type="PROSITE" id="PS50109">
    <property type="entry name" value="HIS_KIN"/>
    <property type="match status" value="1"/>
</dbReference>
<dbReference type="PANTHER" id="PTHR43547:SF2">
    <property type="entry name" value="HYBRID SIGNAL TRANSDUCTION HISTIDINE KINASE C"/>
    <property type="match status" value="1"/>
</dbReference>
<reference evidence="13 14" key="1">
    <citation type="submission" date="2013-03" db="EMBL/GenBank/DDBJ databases">
        <title>Draft genome sequence of Gracibacillus halophilus YIM-C55.5, a moderately halophilic and thermophilic organism from the Xiaochaidamu salt lake.</title>
        <authorList>
            <person name="Sugumar T."/>
            <person name="Polireddy D.R."/>
            <person name="Antony A."/>
            <person name="Madhava Y.R."/>
            <person name="Sivakumar N."/>
        </authorList>
    </citation>
    <scope>NUCLEOTIDE SEQUENCE [LARGE SCALE GENOMIC DNA]</scope>
    <source>
        <strain evidence="13 14">YIM-C55.5</strain>
    </source>
</reference>
<dbReference type="SMART" id="SM00388">
    <property type="entry name" value="HisKA"/>
    <property type="match status" value="1"/>
</dbReference>
<feature type="domain" description="Histidine kinase" evidence="11">
    <location>
        <begin position="441"/>
        <end position="654"/>
    </location>
</feature>
<dbReference type="CDD" id="cd17574">
    <property type="entry name" value="REC_OmpR"/>
    <property type="match status" value="1"/>
</dbReference>
<evidence type="ECO:0000256" key="10">
    <source>
        <dbReference type="SAM" id="Phobius"/>
    </source>
</evidence>
<dbReference type="SUPFAM" id="SSF52172">
    <property type="entry name" value="CheY-like"/>
    <property type="match status" value="1"/>
</dbReference>
<evidence type="ECO:0000256" key="7">
    <source>
        <dbReference type="ARBA" id="ARBA00022840"/>
    </source>
</evidence>
<dbReference type="EC" id="2.7.13.3" evidence="2"/>
<comment type="catalytic activity">
    <reaction evidence="1">
        <text>ATP + protein L-histidine = ADP + protein N-phospho-L-histidine.</text>
        <dbReference type="EC" id="2.7.13.3"/>
    </reaction>
</comment>
<dbReference type="InterPro" id="IPR003661">
    <property type="entry name" value="HisK_dim/P_dom"/>
</dbReference>
<dbReference type="Proteomes" id="UP000012283">
    <property type="component" value="Unassembled WGS sequence"/>
</dbReference>
<dbReference type="SMART" id="SM00448">
    <property type="entry name" value="REC"/>
    <property type="match status" value="1"/>
</dbReference>
<evidence type="ECO:0000256" key="3">
    <source>
        <dbReference type="ARBA" id="ARBA00022553"/>
    </source>
</evidence>
<keyword evidence="10" id="KW-0812">Transmembrane</keyword>
<keyword evidence="10" id="KW-0472">Membrane</keyword>
<dbReference type="STRING" id="1308866.J416_12102"/>
<accession>N4WSU9</accession>
<organism evidence="13 14">
    <name type="scientific">Gracilibacillus halophilus YIM-C55.5</name>
    <dbReference type="NCBI Taxonomy" id="1308866"/>
    <lineage>
        <taxon>Bacteria</taxon>
        <taxon>Bacillati</taxon>
        <taxon>Bacillota</taxon>
        <taxon>Bacilli</taxon>
        <taxon>Bacillales</taxon>
        <taxon>Bacillaceae</taxon>
        <taxon>Gracilibacillus</taxon>
    </lineage>
</organism>
<dbReference type="InterPro" id="IPR011623">
    <property type="entry name" value="7TMR_DISM_rcpt_extracell_dom1"/>
</dbReference>
<dbReference type="Gene3D" id="1.10.287.130">
    <property type="match status" value="1"/>
</dbReference>
<evidence type="ECO:0000256" key="8">
    <source>
        <dbReference type="ARBA" id="ARBA00023012"/>
    </source>
</evidence>
<evidence type="ECO:0000256" key="6">
    <source>
        <dbReference type="ARBA" id="ARBA00022777"/>
    </source>
</evidence>
<dbReference type="PANTHER" id="PTHR43547">
    <property type="entry name" value="TWO-COMPONENT HISTIDINE KINASE"/>
    <property type="match status" value="1"/>
</dbReference>
<dbReference type="SUPFAM" id="SSF49785">
    <property type="entry name" value="Galactose-binding domain-like"/>
    <property type="match status" value="1"/>
</dbReference>
<dbReference type="InterPro" id="IPR036890">
    <property type="entry name" value="HATPase_C_sf"/>
</dbReference>
<feature type="transmembrane region" description="Helical" evidence="10">
    <location>
        <begin position="366"/>
        <end position="386"/>
    </location>
</feature>
<evidence type="ECO:0000256" key="5">
    <source>
        <dbReference type="ARBA" id="ARBA00022741"/>
    </source>
</evidence>
<feature type="transmembrane region" description="Helical" evidence="10">
    <location>
        <begin position="305"/>
        <end position="326"/>
    </location>
</feature>
<dbReference type="eggNOG" id="COG0642">
    <property type="taxonomic scope" value="Bacteria"/>
</dbReference>
<dbReference type="AlphaFoldDB" id="N4WSU9"/>
<feature type="transmembrane region" description="Helical" evidence="10">
    <location>
        <begin position="338"/>
        <end position="357"/>
    </location>
</feature>
<dbReference type="Pfam" id="PF00512">
    <property type="entry name" value="HisKA"/>
    <property type="match status" value="1"/>
</dbReference>
<dbReference type="GO" id="GO:0000155">
    <property type="term" value="F:phosphorelay sensor kinase activity"/>
    <property type="evidence" value="ECO:0007669"/>
    <property type="project" value="InterPro"/>
</dbReference>
<dbReference type="Pfam" id="PF06580">
    <property type="entry name" value="His_kinase"/>
    <property type="match status" value="1"/>
</dbReference>
<evidence type="ECO:0000313" key="13">
    <source>
        <dbReference type="EMBL" id="ENH96246.1"/>
    </source>
</evidence>
<dbReference type="GO" id="GO:0005524">
    <property type="term" value="F:ATP binding"/>
    <property type="evidence" value="ECO:0007669"/>
    <property type="project" value="UniProtKB-KW"/>
</dbReference>
<dbReference type="eggNOG" id="COG2972">
    <property type="taxonomic scope" value="Bacteria"/>
</dbReference>
<keyword evidence="4" id="KW-0808">Transferase</keyword>
<dbReference type="InterPro" id="IPR001789">
    <property type="entry name" value="Sig_transdc_resp-reg_receiver"/>
</dbReference>
<dbReference type="Gene3D" id="2.60.120.260">
    <property type="entry name" value="Galactose-binding domain-like"/>
    <property type="match status" value="1"/>
</dbReference>
<dbReference type="Pfam" id="PF02518">
    <property type="entry name" value="HATPase_c"/>
    <property type="match status" value="2"/>
</dbReference>
<feature type="domain" description="Response regulatory" evidence="12">
    <location>
        <begin position="689"/>
        <end position="805"/>
    </location>
</feature>
<feature type="transmembrane region" description="Helical" evidence="10">
    <location>
        <begin position="16"/>
        <end position="38"/>
    </location>
</feature>
<dbReference type="CDD" id="cd00082">
    <property type="entry name" value="HisKA"/>
    <property type="match status" value="1"/>
</dbReference>
<feature type="transmembrane region" description="Helical" evidence="10">
    <location>
        <begin position="392"/>
        <end position="411"/>
    </location>
</feature>
<evidence type="ECO:0000256" key="4">
    <source>
        <dbReference type="ARBA" id="ARBA00022679"/>
    </source>
</evidence>
<dbReference type="GO" id="GO:0016020">
    <property type="term" value="C:membrane"/>
    <property type="evidence" value="ECO:0007669"/>
    <property type="project" value="InterPro"/>
</dbReference>
<dbReference type="PRINTS" id="PR00344">
    <property type="entry name" value="BCTRLSENSOR"/>
</dbReference>
<evidence type="ECO:0000256" key="9">
    <source>
        <dbReference type="PROSITE-ProRule" id="PRU00169"/>
    </source>
</evidence>
<keyword evidence="3 9" id="KW-0597">Phosphoprotein</keyword>
<dbReference type="SUPFAM" id="SSF55874">
    <property type="entry name" value="ATPase domain of HSP90 chaperone/DNA topoisomerase II/histidine kinase"/>
    <property type="match status" value="2"/>
</dbReference>
<evidence type="ECO:0000313" key="14">
    <source>
        <dbReference type="Proteomes" id="UP000012283"/>
    </source>
</evidence>
<dbReference type="Gene3D" id="3.40.50.2300">
    <property type="match status" value="1"/>
</dbReference>
<dbReference type="InterPro" id="IPR005467">
    <property type="entry name" value="His_kinase_dom"/>
</dbReference>
<dbReference type="EMBL" id="APML01000055">
    <property type="protein sequence ID" value="ENH96246.1"/>
    <property type="molecule type" value="Genomic_DNA"/>
</dbReference>
<dbReference type="Pfam" id="PF07695">
    <property type="entry name" value="7TMR-DISM_7TM"/>
    <property type="match status" value="1"/>
</dbReference>
<gene>
    <name evidence="13" type="ORF">J416_12102</name>
</gene>